<accession>A0AAV9GWF7</accession>
<feature type="region of interest" description="Disordered" evidence="1">
    <location>
        <begin position="217"/>
        <end position="305"/>
    </location>
</feature>
<feature type="compositionally biased region" description="Pro residues" evidence="1">
    <location>
        <begin position="41"/>
        <end position="50"/>
    </location>
</feature>
<evidence type="ECO:0000256" key="1">
    <source>
        <dbReference type="SAM" id="MobiDB-lite"/>
    </source>
</evidence>
<sequence length="305" mass="33606">MNAAFHAVSSASTDKPNQGASHEDEESFPSVPIKKSRSPEPQIPSIPFPPESVSASMASEQTSDPSPAYGNPPPANEKPPSATRATSQPMHEGLSGLGGDLLELKAMRRTMRRLENNFKGYMSQMNDTDGRVVKSSPNLTDLASLRTQNEALLTDNTNLEKRNEEVENENERLKRDLEDFKKLKDDYTKLEVEKRGLESALEIQRDEIKGLKETIETQNNQQVAPPAIQKNDSTASSAHGQPPTPASTTGCVPPPMPPGMYGLPFGGWNYGHGVPQDRQQEMVQQQREGRDRMRDRGVDEEDAGN</sequence>
<feature type="region of interest" description="Disordered" evidence="1">
    <location>
        <begin position="1"/>
        <end position="98"/>
    </location>
</feature>
<dbReference type="Gene3D" id="1.10.287.1490">
    <property type="match status" value="1"/>
</dbReference>
<dbReference type="EMBL" id="MU865924">
    <property type="protein sequence ID" value="KAK4452264.1"/>
    <property type="molecule type" value="Genomic_DNA"/>
</dbReference>
<dbReference type="Proteomes" id="UP001321760">
    <property type="component" value="Unassembled WGS sequence"/>
</dbReference>
<evidence type="ECO:0000313" key="3">
    <source>
        <dbReference type="Proteomes" id="UP001321760"/>
    </source>
</evidence>
<feature type="compositionally biased region" description="Polar residues" evidence="1">
    <location>
        <begin position="9"/>
        <end position="20"/>
    </location>
</feature>
<keyword evidence="3" id="KW-1185">Reference proteome</keyword>
<comment type="caution">
    <text evidence="2">The sequence shown here is derived from an EMBL/GenBank/DDBJ whole genome shotgun (WGS) entry which is preliminary data.</text>
</comment>
<feature type="compositionally biased region" description="Polar residues" evidence="1">
    <location>
        <begin position="230"/>
        <end position="239"/>
    </location>
</feature>
<gene>
    <name evidence="2" type="ORF">QBC34DRAFT_492265</name>
</gene>
<reference evidence="2" key="1">
    <citation type="journal article" date="2023" name="Mol. Phylogenet. Evol.">
        <title>Genome-scale phylogeny and comparative genomics of the fungal order Sordariales.</title>
        <authorList>
            <person name="Hensen N."/>
            <person name="Bonometti L."/>
            <person name="Westerberg I."/>
            <person name="Brannstrom I.O."/>
            <person name="Guillou S."/>
            <person name="Cros-Aarteil S."/>
            <person name="Calhoun S."/>
            <person name="Haridas S."/>
            <person name="Kuo A."/>
            <person name="Mondo S."/>
            <person name="Pangilinan J."/>
            <person name="Riley R."/>
            <person name="LaButti K."/>
            <person name="Andreopoulos B."/>
            <person name="Lipzen A."/>
            <person name="Chen C."/>
            <person name="Yan M."/>
            <person name="Daum C."/>
            <person name="Ng V."/>
            <person name="Clum A."/>
            <person name="Steindorff A."/>
            <person name="Ohm R.A."/>
            <person name="Martin F."/>
            <person name="Silar P."/>
            <person name="Natvig D.O."/>
            <person name="Lalanne C."/>
            <person name="Gautier V."/>
            <person name="Ament-Velasquez S.L."/>
            <person name="Kruys A."/>
            <person name="Hutchinson M.I."/>
            <person name="Powell A.J."/>
            <person name="Barry K."/>
            <person name="Miller A.N."/>
            <person name="Grigoriev I.V."/>
            <person name="Debuchy R."/>
            <person name="Gladieux P."/>
            <person name="Hiltunen Thoren M."/>
            <person name="Johannesson H."/>
        </authorList>
    </citation>
    <scope>NUCLEOTIDE SEQUENCE</scope>
    <source>
        <strain evidence="2">PSN243</strain>
    </source>
</reference>
<name>A0AAV9GWF7_9PEZI</name>
<feature type="compositionally biased region" description="Basic and acidic residues" evidence="1">
    <location>
        <begin position="287"/>
        <end position="297"/>
    </location>
</feature>
<proteinExistence type="predicted"/>
<feature type="compositionally biased region" description="Polar residues" evidence="1">
    <location>
        <begin position="53"/>
        <end position="65"/>
    </location>
</feature>
<dbReference type="AlphaFoldDB" id="A0AAV9GWF7"/>
<protein>
    <submittedName>
        <fullName evidence="2">Uncharacterized protein</fullName>
    </submittedName>
</protein>
<organism evidence="2 3">
    <name type="scientific">Podospora aff. communis PSN243</name>
    <dbReference type="NCBI Taxonomy" id="3040156"/>
    <lineage>
        <taxon>Eukaryota</taxon>
        <taxon>Fungi</taxon>
        <taxon>Dikarya</taxon>
        <taxon>Ascomycota</taxon>
        <taxon>Pezizomycotina</taxon>
        <taxon>Sordariomycetes</taxon>
        <taxon>Sordariomycetidae</taxon>
        <taxon>Sordariales</taxon>
        <taxon>Podosporaceae</taxon>
        <taxon>Podospora</taxon>
    </lineage>
</organism>
<evidence type="ECO:0000313" key="2">
    <source>
        <dbReference type="EMBL" id="KAK4452264.1"/>
    </source>
</evidence>
<reference evidence="2" key="2">
    <citation type="submission" date="2023-05" db="EMBL/GenBank/DDBJ databases">
        <authorList>
            <consortium name="Lawrence Berkeley National Laboratory"/>
            <person name="Steindorff A."/>
            <person name="Hensen N."/>
            <person name="Bonometti L."/>
            <person name="Westerberg I."/>
            <person name="Brannstrom I.O."/>
            <person name="Guillou S."/>
            <person name="Cros-Aarteil S."/>
            <person name="Calhoun S."/>
            <person name="Haridas S."/>
            <person name="Kuo A."/>
            <person name="Mondo S."/>
            <person name="Pangilinan J."/>
            <person name="Riley R."/>
            <person name="Labutti K."/>
            <person name="Andreopoulos B."/>
            <person name="Lipzen A."/>
            <person name="Chen C."/>
            <person name="Yanf M."/>
            <person name="Daum C."/>
            <person name="Ng V."/>
            <person name="Clum A."/>
            <person name="Ohm R."/>
            <person name="Martin F."/>
            <person name="Silar P."/>
            <person name="Natvig D."/>
            <person name="Lalanne C."/>
            <person name="Gautier V."/>
            <person name="Ament-Velasquez S.L."/>
            <person name="Kruys A."/>
            <person name="Hutchinson M.I."/>
            <person name="Powell A.J."/>
            <person name="Barry K."/>
            <person name="Miller A.N."/>
            <person name="Grigoriev I.V."/>
            <person name="Debuchy R."/>
            <person name="Gladieux P."/>
            <person name="Thoren M.H."/>
            <person name="Johannesson H."/>
        </authorList>
    </citation>
    <scope>NUCLEOTIDE SEQUENCE</scope>
    <source>
        <strain evidence="2">PSN243</strain>
    </source>
</reference>